<reference evidence="5" key="2">
    <citation type="submission" date="2017-05" db="UniProtKB">
        <authorList>
            <consortium name="EnsemblMetazoa"/>
        </authorList>
    </citation>
    <scope>IDENTIFICATION</scope>
</reference>
<keyword evidence="6" id="KW-1185">Reference proteome</keyword>
<protein>
    <recommendedName>
        <fullName evidence="7">Sestrin</fullName>
    </recommendedName>
</protein>
<dbReference type="Proteomes" id="UP000007879">
    <property type="component" value="Unassembled WGS sequence"/>
</dbReference>
<dbReference type="GO" id="GO:0016239">
    <property type="term" value="P:positive regulation of macroautophagy"/>
    <property type="evidence" value="ECO:0007669"/>
    <property type="project" value="TreeGrafter"/>
</dbReference>
<dbReference type="GO" id="GO:1901031">
    <property type="term" value="P:regulation of response to reactive oxygen species"/>
    <property type="evidence" value="ECO:0007669"/>
    <property type="project" value="InterPro"/>
</dbReference>
<accession>A0A1X7UZB9</accession>
<dbReference type="KEGG" id="aqu:100637038"/>
<evidence type="ECO:0000256" key="4">
    <source>
        <dbReference type="SAM" id="MobiDB-lite"/>
    </source>
</evidence>
<dbReference type="PANTHER" id="PTHR12474:SF0">
    <property type="entry name" value="SESTRIN HOMOLOG"/>
    <property type="match status" value="1"/>
</dbReference>
<proteinExistence type="inferred from homology"/>
<comment type="subcellular location">
    <subcellularLocation>
        <location evidence="1">Cytoplasm</location>
    </subcellularLocation>
</comment>
<comment type="similarity">
    <text evidence="2">Belongs to the sestrin family.</text>
</comment>
<evidence type="ECO:0008006" key="7">
    <source>
        <dbReference type="Google" id="ProtNLM"/>
    </source>
</evidence>
<dbReference type="GO" id="GO:0070728">
    <property type="term" value="F:L-leucine binding"/>
    <property type="evidence" value="ECO:0007669"/>
    <property type="project" value="TreeGrafter"/>
</dbReference>
<dbReference type="GO" id="GO:0005737">
    <property type="term" value="C:cytoplasm"/>
    <property type="evidence" value="ECO:0007669"/>
    <property type="project" value="UniProtKB-SubCell"/>
</dbReference>
<feature type="region of interest" description="Disordered" evidence="4">
    <location>
        <begin position="1"/>
        <end position="22"/>
    </location>
</feature>
<dbReference type="Gene3D" id="1.20.1290.10">
    <property type="entry name" value="AhpD-like"/>
    <property type="match status" value="1"/>
</dbReference>
<dbReference type="OrthoDB" id="337464at2759"/>
<dbReference type="InParanoid" id="A0A1X7UZB9"/>
<evidence type="ECO:0000313" key="5">
    <source>
        <dbReference type="EnsemblMetazoa" id="Aqu2.1.33046_001"/>
    </source>
</evidence>
<feature type="compositionally biased region" description="Polar residues" evidence="4">
    <location>
        <begin position="1"/>
        <end position="16"/>
    </location>
</feature>
<sequence length="586" mass="66386">MATTTKLGTSVSTDDTLSLHEEEDGYMVDPEEETLAHFKPIMSKEKGERDSYLDTIKTTLLNWSTRGDQKSRDLLASHLPTVLRLSLSCPFEDVRASLKALLQTIDNEAVLVPRPVFEGPSSFMSVKDVAGYHESSKPVTHELQQLYENAFLRDARLSNIVQCLSDHPQYLDLFIQTMDFIMNGDGPLNQDVRCYIAILASSRHRCSYLVTYLEMEFRAKGGNVLWLKGISHIPTKISNLLILNKMLCHQPWYISQTHFQELLVGPDSWSVAELVHAVVIMAFFHALAGFCLGCGLNPEIDTELGHTVSDQSEIVPSHFTNPALGVGGTGSDSEPSSEAMSPACSPPNEQVSKYLVEHYIETSKLTDTRKLDDTIKEKLAAVSQEEDETEEIDNDRQFAESVSSFGLEKIHSRSVPTPVNLLRYITDPSYEHEDFTLASACTLRAREYSWEDHGFSFLNSLYPLLSELLDEKFKVASEMTYRHVGATKDIDTKPFREATWYYIQSIKGIRHDDYNYGKVNKVLSIEYKTYIRMVACFPEKVSLYDFRECMDGLQFSEKVHVNVLVMEARLQAELIYSLKALMSHMK</sequence>
<dbReference type="GO" id="GO:1904262">
    <property type="term" value="P:negative regulation of TORC1 signaling"/>
    <property type="evidence" value="ECO:0007669"/>
    <property type="project" value="TreeGrafter"/>
</dbReference>
<dbReference type="GO" id="GO:1990253">
    <property type="term" value="P:cellular response to leucine starvation"/>
    <property type="evidence" value="ECO:0007669"/>
    <property type="project" value="TreeGrafter"/>
</dbReference>
<name>A0A1X7UZB9_AMPQE</name>
<dbReference type="GO" id="GO:0071233">
    <property type="term" value="P:cellular response to L-leucine"/>
    <property type="evidence" value="ECO:0007669"/>
    <property type="project" value="TreeGrafter"/>
</dbReference>
<dbReference type="eggNOG" id="KOG3746">
    <property type="taxonomic scope" value="Eukaryota"/>
</dbReference>
<dbReference type="Pfam" id="PF04636">
    <property type="entry name" value="PA26"/>
    <property type="match status" value="1"/>
</dbReference>
<dbReference type="PANTHER" id="PTHR12474">
    <property type="entry name" value="P53 REGULATED PA26 NUCLEAR PROTEIN SESTRIN"/>
    <property type="match status" value="1"/>
</dbReference>
<dbReference type="STRING" id="400682.A0A1X7UZB9"/>
<evidence type="ECO:0000256" key="2">
    <source>
        <dbReference type="ARBA" id="ARBA00008350"/>
    </source>
</evidence>
<evidence type="ECO:0000313" key="6">
    <source>
        <dbReference type="Proteomes" id="UP000007879"/>
    </source>
</evidence>
<dbReference type="OMA" id="CDQVTQV"/>
<evidence type="ECO:0000256" key="3">
    <source>
        <dbReference type="ARBA" id="ARBA00022490"/>
    </source>
</evidence>
<gene>
    <name evidence="5" type="primary">100637038</name>
</gene>
<dbReference type="EnsemblMetazoa" id="XM_003386212.3">
    <property type="protein sequence ID" value="XP_003386260.1"/>
    <property type="gene ID" value="LOC100637038"/>
</dbReference>
<dbReference type="GO" id="GO:0016684">
    <property type="term" value="F:oxidoreductase activity, acting on peroxide as acceptor"/>
    <property type="evidence" value="ECO:0007669"/>
    <property type="project" value="TreeGrafter"/>
</dbReference>
<organism evidence="5">
    <name type="scientific">Amphimedon queenslandica</name>
    <name type="common">Sponge</name>
    <dbReference type="NCBI Taxonomy" id="400682"/>
    <lineage>
        <taxon>Eukaryota</taxon>
        <taxon>Metazoa</taxon>
        <taxon>Porifera</taxon>
        <taxon>Demospongiae</taxon>
        <taxon>Heteroscleromorpha</taxon>
        <taxon>Haplosclerida</taxon>
        <taxon>Niphatidae</taxon>
        <taxon>Amphimedon</taxon>
    </lineage>
</organism>
<dbReference type="GO" id="GO:0005634">
    <property type="term" value="C:nucleus"/>
    <property type="evidence" value="ECO:0007669"/>
    <property type="project" value="InterPro"/>
</dbReference>
<dbReference type="InterPro" id="IPR029032">
    <property type="entry name" value="AhpD-like"/>
</dbReference>
<dbReference type="EnsemblMetazoa" id="Aqu2.1.33046_001">
    <property type="protein sequence ID" value="Aqu2.1.33046_001"/>
    <property type="gene ID" value="Aqu2.1.33046"/>
</dbReference>
<evidence type="ECO:0000256" key="1">
    <source>
        <dbReference type="ARBA" id="ARBA00004496"/>
    </source>
</evidence>
<dbReference type="InterPro" id="IPR006730">
    <property type="entry name" value="Sestrin"/>
</dbReference>
<dbReference type="SUPFAM" id="SSF69118">
    <property type="entry name" value="AhpD-like"/>
    <property type="match status" value="1"/>
</dbReference>
<feature type="region of interest" description="Disordered" evidence="4">
    <location>
        <begin position="320"/>
        <end position="347"/>
    </location>
</feature>
<dbReference type="AlphaFoldDB" id="A0A1X7UZB9"/>
<reference evidence="6" key="1">
    <citation type="journal article" date="2010" name="Nature">
        <title>The Amphimedon queenslandica genome and the evolution of animal complexity.</title>
        <authorList>
            <person name="Srivastava M."/>
            <person name="Simakov O."/>
            <person name="Chapman J."/>
            <person name="Fahey B."/>
            <person name="Gauthier M.E."/>
            <person name="Mitros T."/>
            <person name="Richards G.S."/>
            <person name="Conaco C."/>
            <person name="Dacre M."/>
            <person name="Hellsten U."/>
            <person name="Larroux C."/>
            <person name="Putnam N.H."/>
            <person name="Stanke M."/>
            <person name="Adamska M."/>
            <person name="Darling A."/>
            <person name="Degnan S.M."/>
            <person name="Oakley T.H."/>
            <person name="Plachetzki D.C."/>
            <person name="Zhai Y."/>
            <person name="Adamski M."/>
            <person name="Calcino A."/>
            <person name="Cummins S.F."/>
            <person name="Goodstein D.M."/>
            <person name="Harris C."/>
            <person name="Jackson D.J."/>
            <person name="Leys S.P."/>
            <person name="Shu S."/>
            <person name="Woodcroft B.J."/>
            <person name="Vervoort M."/>
            <person name="Kosik K.S."/>
            <person name="Manning G."/>
            <person name="Degnan B.M."/>
            <person name="Rokhsar D.S."/>
        </authorList>
    </citation>
    <scope>NUCLEOTIDE SEQUENCE [LARGE SCALE GENOMIC DNA]</scope>
</reference>
<keyword evidence="3" id="KW-0963">Cytoplasm</keyword>